<organism evidence="2 3">
    <name type="scientific">Actinomadura sediminis</name>
    <dbReference type="NCBI Taxonomy" id="1038904"/>
    <lineage>
        <taxon>Bacteria</taxon>
        <taxon>Bacillati</taxon>
        <taxon>Actinomycetota</taxon>
        <taxon>Actinomycetes</taxon>
        <taxon>Streptosporangiales</taxon>
        <taxon>Thermomonosporaceae</taxon>
        <taxon>Actinomadura</taxon>
    </lineage>
</organism>
<name>A0ABW3F3S9_9ACTN</name>
<dbReference type="Proteomes" id="UP001596972">
    <property type="component" value="Unassembled WGS sequence"/>
</dbReference>
<dbReference type="SUPFAM" id="SSF56112">
    <property type="entry name" value="Protein kinase-like (PK-like)"/>
    <property type="match status" value="1"/>
</dbReference>
<dbReference type="RefSeq" id="WP_378306280.1">
    <property type="nucleotide sequence ID" value="NZ_JBHTJA010000133.1"/>
</dbReference>
<evidence type="ECO:0000313" key="3">
    <source>
        <dbReference type="Proteomes" id="UP001596972"/>
    </source>
</evidence>
<dbReference type="InterPro" id="IPR011009">
    <property type="entry name" value="Kinase-like_dom_sf"/>
</dbReference>
<gene>
    <name evidence="2" type="ORF">ACFQ11_33835</name>
</gene>
<feature type="domain" description="Aminoglycoside phosphotransferase" evidence="1">
    <location>
        <begin position="53"/>
        <end position="269"/>
    </location>
</feature>
<accession>A0ABW3F3S9</accession>
<dbReference type="EMBL" id="JBHTJA010000133">
    <property type="protein sequence ID" value="MFD0905399.1"/>
    <property type="molecule type" value="Genomic_DNA"/>
</dbReference>
<keyword evidence="3" id="KW-1185">Reference proteome</keyword>
<dbReference type="InterPro" id="IPR002575">
    <property type="entry name" value="Aminoglycoside_PTrfase"/>
</dbReference>
<evidence type="ECO:0000259" key="1">
    <source>
        <dbReference type="Pfam" id="PF01636"/>
    </source>
</evidence>
<dbReference type="PANTHER" id="PTHR23020">
    <property type="entry name" value="UNCHARACTERIZED NUCLEAR HORMONE RECEPTOR-RELATED"/>
    <property type="match status" value="1"/>
</dbReference>
<dbReference type="Pfam" id="PF01636">
    <property type="entry name" value="APH"/>
    <property type="match status" value="1"/>
</dbReference>
<dbReference type="Gene3D" id="3.90.1200.10">
    <property type="match status" value="1"/>
</dbReference>
<reference evidence="3" key="1">
    <citation type="journal article" date="2019" name="Int. J. Syst. Evol. Microbiol.">
        <title>The Global Catalogue of Microorganisms (GCM) 10K type strain sequencing project: providing services to taxonomists for standard genome sequencing and annotation.</title>
        <authorList>
            <consortium name="The Broad Institute Genomics Platform"/>
            <consortium name="The Broad Institute Genome Sequencing Center for Infectious Disease"/>
            <person name="Wu L."/>
            <person name="Ma J."/>
        </authorList>
    </citation>
    <scope>NUCLEOTIDE SEQUENCE [LARGE SCALE GENOMIC DNA]</scope>
    <source>
        <strain evidence="3">JCM 31202</strain>
    </source>
</reference>
<sequence length="342" mass="36934">MRVIDTAAGLTPEALGEVLGVPVTAVRREKIGSGQIGACYRLRLDCADGARRRLVAKLAAEDEGARSFLWPVYRAEVAFYRDLAATVKVRTPRCHYGAISADHTSFVLLLDDLHPAVQGDQLAGCAPDRAAAAVANLAGLHGPRWCDPALLDVPWLKPVGAEDAARLGEVFGPAVGTFVERFAGRLDDRDVRTLRETADAIAAWVVGRPDVFGLVHGDYRLDNLLFGDDGRVTAVDWQTIGLGHPLRDLAYFLGTSLPPDVRAARERDLVGVYHAELERHGVTGYDLDACFEDYRFAALQGPLITVLGCAYGTPTERGDRMFLAMAARSCAAIRALGTLDLV</sequence>
<protein>
    <submittedName>
        <fullName evidence="2">Phosphotransferase</fullName>
    </submittedName>
</protein>
<evidence type="ECO:0000313" key="2">
    <source>
        <dbReference type="EMBL" id="MFD0905399.1"/>
    </source>
</evidence>
<proteinExistence type="predicted"/>
<dbReference type="PANTHER" id="PTHR23020:SF41">
    <property type="entry name" value="AMINOGLYCOSIDE PHOSPHOTRANSFERASE DOMAIN-CONTAINING PROTEIN"/>
    <property type="match status" value="1"/>
</dbReference>
<comment type="caution">
    <text evidence="2">The sequence shown here is derived from an EMBL/GenBank/DDBJ whole genome shotgun (WGS) entry which is preliminary data.</text>
</comment>
<dbReference type="InterPro" id="IPR052961">
    <property type="entry name" value="Oxido-Kinase-like_Enzymes"/>
</dbReference>